<organism evidence="2 3">
    <name type="scientific">Acetatifactor muris</name>
    <dbReference type="NCBI Taxonomy" id="879566"/>
    <lineage>
        <taxon>Bacteria</taxon>
        <taxon>Bacillati</taxon>
        <taxon>Bacillota</taxon>
        <taxon>Clostridia</taxon>
        <taxon>Lachnospirales</taxon>
        <taxon>Lachnospiraceae</taxon>
        <taxon>Acetatifactor</taxon>
    </lineage>
</organism>
<feature type="transmembrane region" description="Helical" evidence="1">
    <location>
        <begin position="47"/>
        <end position="75"/>
    </location>
</feature>
<dbReference type="AlphaFoldDB" id="A0A2K4ZJJ9"/>
<dbReference type="Pfam" id="PF14209">
    <property type="entry name" value="DUF4321"/>
    <property type="match status" value="1"/>
</dbReference>
<evidence type="ECO:0000313" key="3">
    <source>
        <dbReference type="Proteomes" id="UP000236311"/>
    </source>
</evidence>
<sequence length="79" mass="8833">MKKVNWVLLMLVLVGFVIGRFIGTYFEGTFLNYGQAFGLSQPVVLDLGFFILTFGLTIQITIASVIGVVIALVIYRFIR</sequence>
<keyword evidence="3" id="KW-1185">Reference proteome</keyword>
<accession>A0A2K4ZJJ9</accession>
<protein>
    <recommendedName>
        <fullName evidence="4">DUF4321 domain-containing protein</fullName>
    </recommendedName>
</protein>
<evidence type="ECO:0000313" key="2">
    <source>
        <dbReference type="EMBL" id="SOY30653.1"/>
    </source>
</evidence>
<reference evidence="2 3" key="1">
    <citation type="submission" date="2018-01" db="EMBL/GenBank/DDBJ databases">
        <authorList>
            <person name="Gaut B.S."/>
            <person name="Morton B.R."/>
            <person name="Clegg M.T."/>
            <person name="Duvall M.R."/>
        </authorList>
    </citation>
    <scope>NUCLEOTIDE SEQUENCE [LARGE SCALE GENOMIC DNA]</scope>
    <source>
        <strain evidence="2">GP69</strain>
    </source>
</reference>
<evidence type="ECO:0008006" key="4">
    <source>
        <dbReference type="Google" id="ProtNLM"/>
    </source>
</evidence>
<name>A0A2K4ZJJ9_9FIRM</name>
<keyword evidence="1" id="KW-0472">Membrane</keyword>
<keyword evidence="1" id="KW-0812">Transmembrane</keyword>
<dbReference type="EMBL" id="OFSM01000018">
    <property type="protein sequence ID" value="SOY30653.1"/>
    <property type="molecule type" value="Genomic_DNA"/>
</dbReference>
<gene>
    <name evidence="2" type="ORF">AMURIS_03384</name>
</gene>
<dbReference type="InterPro" id="IPR025470">
    <property type="entry name" value="DUF4321"/>
</dbReference>
<dbReference type="Proteomes" id="UP000236311">
    <property type="component" value="Unassembled WGS sequence"/>
</dbReference>
<evidence type="ECO:0000256" key="1">
    <source>
        <dbReference type="SAM" id="Phobius"/>
    </source>
</evidence>
<keyword evidence="1" id="KW-1133">Transmembrane helix</keyword>
<proteinExistence type="predicted"/>